<dbReference type="PANTHER" id="PTHR33744:SF16">
    <property type="entry name" value="CARBOHYDRATE DIACID REGULATOR"/>
    <property type="match status" value="1"/>
</dbReference>
<dbReference type="Pfam" id="PF13556">
    <property type="entry name" value="HTH_30"/>
    <property type="match status" value="1"/>
</dbReference>
<dbReference type="InterPro" id="IPR051448">
    <property type="entry name" value="CdaR-like_regulators"/>
</dbReference>
<feature type="domain" description="PucR C-terminal helix-turn-helix" evidence="2">
    <location>
        <begin position="311"/>
        <end position="368"/>
    </location>
</feature>
<comment type="caution">
    <text evidence="3">The sequence shown here is derived from an EMBL/GenBank/DDBJ whole genome shotgun (WGS) entry which is preliminary data.</text>
</comment>
<dbReference type="Pfam" id="PF05651">
    <property type="entry name" value="Diacid_rec"/>
    <property type="match status" value="1"/>
</dbReference>
<proteinExistence type="predicted"/>
<sequence length="382" mass="44598">MLDYNSCIKIINRLTPIFTKDVNIIGLDGIIIASSNKKRENTYHEAARISASSNRNIIITTKNMHMYRGCKCGVNMPITYNNKVIGVVGITGTAEEVIPYGPLIKELVQMIINEIGVETPQKAQKNNEKMYFKEIIQGIQKEDLDSYKTRAKLLEIDMKVSRKMVVFKMCNNYKNNYKKIEDLFNKYLSSLNVLVLNLNNEKIVLLFNNNIDIKSYINDLISKMKLSKTNNYIFIIGKECKEILEYERAYYQIGLVESIEVGNNFKKVIDVNEYSLKLLIKGISSEYRNRYIEDYYYEVFEGKNKASNEMLKTIKGYFINDMKIGETAKMMYVHRNTIMYRLNKLKKMYGIDITKPYECTKIYLAILIYEENIRKIESDNNK</sequence>
<dbReference type="InterPro" id="IPR025736">
    <property type="entry name" value="PucR_C-HTH_dom"/>
</dbReference>
<dbReference type="AlphaFoldDB" id="A0A9X3XH29"/>
<evidence type="ECO:0000313" key="3">
    <source>
        <dbReference type="EMBL" id="MDC4238918.1"/>
    </source>
</evidence>
<dbReference type="Proteomes" id="UP001141183">
    <property type="component" value="Unassembled WGS sequence"/>
</dbReference>
<evidence type="ECO:0000313" key="4">
    <source>
        <dbReference type="Proteomes" id="UP001141183"/>
    </source>
</evidence>
<dbReference type="PANTHER" id="PTHR33744">
    <property type="entry name" value="CARBOHYDRATE DIACID REGULATOR"/>
    <property type="match status" value="1"/>
</dbReference>
<organism evidence="3 4">
    <name type="scientific">Clostridium tertium</name>
    <dbReference type="NCBI Taxonomy" id="1559"/>
    <lineage>
        <taxon>Bacteria</taxon>
        <taxon>Bacillati</taxon>
        <taxon>Bacillota</taxon>
        <taxon>Clostridia</taxon>
        <taxon>Eubacteriales</taxon>
        <taxon>Clostridiaceae</taxon>
        <taxon>Clostridium</taxon>
    </lineage>
</organism>
<dbReference type="InterPro" id="IPR042070">
    <property type="entry name" value="PucR_C-HTH_sf"/>
</dbReference>
<accession>A0A9X3XH29</accession>
<name>A0A9X3XH29_9CLOT</name>
<reference evidence="3" key="1">
    <citation type="submission" date="2022-05" db="EMBL/GenBank/DDBJ databases">
        <title>Draft genome sequence of Clostridium tertium strain CP3 isolated from Peru.</title>
        <authorList>
            <person name="Hurtado R."/>
            <person name="Lima L."/>
            <person name="Sousa T."/>
            <person name="Jaiswal A.K."/>
            <person name="Tiwari S."/>
            <person name="Maturrano L."/>
            <person name="Brenig B."/>
            <person name="Azevedo V."/>
        </authorList>
    </citation>
    <scope>NUCLEOTIDE SEQUENCE</scope>
    <source>
        <strain evidence="3">CP3</strain>
    </source>
</reference>
<evidence type="ECO:0000259" key="2">
    <source>
        <dbReference type="Pfam" id="PF13556"/>
    </source>
</evidence>
<dbReference type="InterPro" id="IPR008599">
    <property type="entry name" value="Diacid_rec"/>
</dbReference>
<keyword evidence="4" id="KW-1185">Reference proteome</keyword>
<feature type="domain" description="Putative sugar diacid recognition" evidence="1">
    <location>
        <begin position="9"/>
        <end position="132"/>
    </location>
</feature>
<dbReference type="Gene3D" id="1.10.10.2840">
    <property type="entry name" value="PucR C-terminal helix-turn-helix domain"/>
    <property type="match status" value="1"/>
</dbReference>
<evidence type="ECO:0000259" key="1">
    <source>
        <dbReference type="Pfam" id="PF05651"/>
    </source>
</evidence>
<gene>
    <name evidence="3" type="ORF">NE398_01880</name>
</gene>
<protein>
    <submittedName>
        <fullName evidence="3">Helix-turn-helix domain-containing protein</fullName>
    </submittedName>
</protein>
<dbReference type="RefSeq" id="WP_272470024.1">
    <property type="nucleotide sequence ID" value="NZ_JAMRYU010000001.1"/>
</dbReference>
<dbReference type="EMBL" id="JAMRYU010000001">
    <property type="protein sequence ID" value="MDC4238918.1"/>
    <property type="molecule type" value="Genomic_DNA"/>
</dbReference>